<organism evidence="3 4">
    <name type="scientific">Asbolus verrucosus</name>
    <name type="common">Desert ironclad beetle</name>
    <dbReference type="NCBI Taxonomy" id="1661398"/>
    <lineage>
        <taxon>Eukaryota</taxon>
        <taxon>Metazoa</taxon>
        <taxon>Ecdysozoa</taxon>
        <taxon>Arthropoda</taxon>
        <taxon>Hexapoda</taxon>
        <taxon>Insecta</taxon>
        <taxon>Pterygota</taxon>
        <taxon>Neoptera</taxon>
        <taxon>Endopterygota</taxon>
        <taxon>Coleoptera</taxon>
        <taxon>Polyphaga</taxon>
        <taxon>Cucujiformia</taxon>
        <taxon>Tenebrionidae</taxon>
        <taxon>Pimeliinae</taxon>
        <taxon>Asbolus</taxon>
    </lineage>
</organism>
<evidence type="ECO:0000313" key="4">
    <source>
        <dbReference type="Proteomes" id="UP000292052"/>
    </source>
</evidence>
<gene>
    <name evidence="3" type="ORF">BDFB_011156</name>
</gene>
<dbReference type="Gene3D" id="3.30.160.60">
    <property type="entry name" value="Classic Zinc Finger"/>
    <property type="match status" value="1"/>
</dbReference>
<dbReference type="SMART" id="SM00355">
    <property type="entry name" value="ZnF_C2H2"/>
    <property type="match status" value="4"/>
</dbReference>
<reference evidence="3 4" key="1">
    <citation type="submission" date="2017-03" db="EMBL/GenBank/DDBJ databases">
        <title>Genome of the blue death feigning beetle - Asbolus verrucosus.</title>
        <authorList>
            <person name="Rider S.D."/>
        </authorList>
    </citation>
    <scope>NUCLEOTIDE SEQUENCE [LARGE SCALE GENOMIC DNA]</scope>
    <source>
        <strain evidence="3">Butters</strain>
        <tissue evidence="3">Head and leg muscle</tissue>
    </source>
</reference>
<dbReference type="PROSITE" id="PS00028">
    <property type="entry name" value="ZINC_FINGER_C2H2_1"/>
    <property type="match status" value="2"/>
</dbReference>
<dbReference type="PROSITE" id="PS50157">
    <property type="entry name" value="ZINC_FINGER_C2H2_2"/>
    <property type="match status" value="2"/>
</dbReference>
<proteinExistence type="predicted"/>
<accession>A0A482VZG8</accession>
<dbReference type="OrthoDB" id="654211at2759"/>
<evidence type="ECO:0000256" key="1">
    <source>
        <dbReference type="PROSITE-ProRule" id="PRU00042"/>
    </source>
</evidence>
<dbReference type="EMBL" id="QDEB01050136">
    <property type="protein sequence ID" value="RZC37697.1"/>
    <property type="molecule type" value="Genomic_DNA"/>
</dbReference>
<dbReference type="GO" id="GO:0008270">
    <property type="term" value="F:zinc ion binding"/>
    <property type="evidence" value="ECO:0007669"/>
    <property type="project" value="UniProtKB-KW"/>
</dbReference>
<dbReference type="Proteomes" id="UP000292052">
    <property type="component" value="Unassembled WGS sequence"/>
</dbReference>
<feature type="domain" description="C2H2-type" evidence="2">
    <location>
        <begin position="130"/>
        <end position="157"/>
    </location>
</feature>
<feature type="domain" description="C2H2-type" evidence="2">
    <location>
        <begin position="80"/>
        <end position="102"/>
    </location>
</feature>
<name>A0A482VZG8_ASBVE</name>
<comment type="caution">
    <text evidence="3">The sequence shown here is derived from an EMBL/GenBank/DDBJ whole genome shotgun (WGS) entry which is preliminary data.</text>
</comment>
<evidence type="ECO:0000313" key="3">
    <source>
        <dbReference type="EMBL" id="RZC37697.1"/>
    </source>
</evidence>
<evidence type="ECO:0000259" key="2">
    <source>
        <dbReference type="PROSITE" id="PS50157"/>
    </source>
</evidence>
<dbReference type="AlphaFoldDB" id="A0A482VZG8"/>
<keyword evidence="4" id="KW-1185">Reference proteome</keyword>
<keyword evidence="1" id="KW-0862">Zinc</keyword>
<protein>
    <recommendedName>
        <fullName evidence="2">C2H2-type domain-containing protein</fullName>
    </recommendedName>
</protein>
<dbReference type="InterPro" id="IPR013087">
    <property type="entry name" value="Znf_C2H2_type"/>
</dbReference>
<keyword evidence="1" id="KW-0479">Metal-binding</keyword>
<keyword evidence="1" id="KW-0863">Zinc-finger</keyword>
<sequence>MSGKENRCVSILRPADTTKRRSKRSKKLKKLFHIGIRKITETSRSLDEHTGAFYECHCREKIPQKVSSDTESGSDTGKTFYCSSCGDGYQTAAELAGHEKVHQFHCKICNQVLNGQNYRDHLEKHILRVYVCHLCGFEFICKEVLMGHLDYHFEQQTFENILNMEQDYNMYAFCNTNFSSGDYCSNINNILLFLTYPYDHHYSRNMFMKVVCDICYQEFHIYDYEKHLKVAHFLH</sequence>